<protein>
    <recommendedName>
        <fullName evidence="10">DNA-directed DNA polymerase</fullName>
    </recommendedName>
</protein>
<keyword evidence="4" id="KW-0235">DNA replication</keyword>
<dbReference type="EMBL" id="NHYD01000963">
    <property type="protein sequence ID" value="PPQ92859.1"/>
    <property type="molecule type" value="Genomic_DNA"/>
</dbReference>
<dbReference type="GO" id="GO:0005634">
    <property type="term" value="C:nucleus"/>
    <property type="evidence" value="ECO:0007669"/>
    <property type="project" value="TreeGrafter"/>
</dbReference>
<dbReference type="Pfam" id="PF14792">
    <property type="entry name" value="DNA_pol_B_palm"/>
    <property type="match status" value="1"/>
</dbReference>
<dbReference type="STRING" id="93625.A0A409XPZ3"/>
<reference evidence="8 9" key="1">
    <citation type="journal article" date="2018" name="Evol. Lett.">
        <title>Horizontal gene cluster transfer increased hallucinogenic mushroom diversity.</title>
        <authorList>
            <person name="Reynolds H.T."/>
            <person name="Vijayakumar V."/>
            <person name="Gluck-Thaler E."/>
            <person name="Korotkin H.B."/>
            <person name="Matheny P.B."/>
            <person name="Slot J.C."/>
        </authorList>
    </citation>
    <scope>NUCLEOTIDE SEQUENCE [LARGE SCALE GENOMIC DNA]</scope>
    <source>
        <strain evidence="8 9">2631</strain>
    </source>
</reference>
<evidence type="ECO:0000259" key="7">
    <source>
        <dbReference type="Pfam" id="PF14792"/>
    </source>
</evidence>
<dbReference type="GO" id="GO:0003887">
    <property type="term" value="F:DNA-directed DNA polymerase activity"/>
    <property type="evidence" value="ECO:0007669"/>
    <property type="project" value="InterPro"/>
</dbReference>
<dbReference type="GO" id="GO:0003677">
    <property type="term" value="F:DNA binding"/>
    <property type="evidence" value="ECO:0007669"/>
    <property type="project" value="InterPro"/>
</dbReference>
<dbReference type="PANTHER" id="PTHR11276:SF28">
    <property type="entry name" value="DNA POLYMERASE LAMBDA"/>
    <property type="match status" value="1"/>
</dbReference>
<dbReference type="OrthoDB" id="205514at2759"/>
<feature type="domain" description="DNA polymerase beta palm" evidence="7">
    <location>
        <begin position="67"/>
        <end position="206"/>
    </location>
</feature>
<dbReference type="InterPro" id="IPR043519">
    <property type="entry name" value="NT_sf"/>
</dbReference>
<dbReference type="InterPro" id="IPR028207">
    <property type="entry name" value="DNA_pol_B_palm_palm"/>
</dbReference>
<dbReference type="GO" id="GO:0006303">
    <property type="term" value="P:double-strand break repair via nonhomologous end joining"/>
    <property type="evidence" value="ECO:0007669"/>
    <property type="project" value="TreeGrafter"/>
</dbReference>
<dbReference type="Pfam" id="PF14791">
    <property type="entry name" value="DNA_pol_B_thumb"/>
    <property type="match status" value="1"/>
</dbReference>
<feature type="domain" description="DNA polymerase beta thumb" evidence="6">
    <location>
        <begin position="214"/>
        <end position="303"/>
    </location>
</feature>
<dbReference type="PRINTS" id="PR00869">
    <property type="entry name" value="DNAPOLX"/>
</dbReference>
<dbReference type="InParanoid" id="A0A409XPZ3"/>
<comment type="caution">
    <text evidence="8">The sequence shown here is derived from an EMBL/GenBank/DDBJ whole genome shotgun (WGS) entry which is preliminary data.</text>
</comment>
<dbReference type="PANTHER" id="PTHR11276">
    <property type="entry name" value="DNA POLYMERASE TYPE-X FAMILY MEMBER"/>
    <property type="match status" value="1"/>
</dbReference>
<evidence type="ECO:0000256" key="5">
    <source>
        <dbReference type="SAM" id="MobiDB-lite"/>
    </source>
</evidence>
<evidence type="ECO:0000256" key="2">
    <source>
        <dbReference type="ARBA" id="ARBA00022679"/>
    </source>
</evidence>
<keyword evidence="9" id="KW-1185">Reference proteome</keyword>
<dbReference type="Gene3D" id="1.10.150.20">
    <property type="entry name" value="5' to 3' exonuclease, C-terminal subdomain"/>
    <property type="match status" value="1"/>
</dbReference>
<dbReference type="Gene3D" id="3.30.460.10">
    <property type="entry name" value="Beta Polymerase, domain 2"/>
    <property type="match status" value="1"/>
</dbReference>
<dbReference type="SUPFAM" id="SSF81301">
    <property type="entry name" value="Nucleotidyltransferase"/>
    <property type="match status" value="1"/>
</dbReference>
<organism evidence="8 9">
    <name type="scientific">Psilocybe cyanescens</name>
    <dbReference type="NCBI Taxonomy" id="93625"/>
    <lineage>
        <taxon>Eukaryota</taxon>
        <taxon>Fungi</taxon>
        <taxon>Dikarya</taxon>
        <taxon>Basidiomycota</taxon>
        <taxon>Agaricomycotina</taxon>
        <taxon>Agaricomycetes</taxon>
        <taxon>Agaricomycetidae</taxon>
        <taxon>Agaricales</taxon>
        <taxon>Agaricineae</taxon>
        <taxon>Strophariaceae</taxon>
        <taxon>Psilocybe</taxon>
    </lineage>
</organism>
<evidence type="ECO:0000256" key="1">
    <source>
        <dbReference type="ARBA" id="ARBA00022634"/>
    </source>
</evidence>
<keyword evidence="2" id="KW-0808">Transferase</keyword>
<evidence type="ECO:0000259" key="6">
    <source>
        <dbReference type="Pfam" id="PF14791"/>
    </source>
</evidence>
<evidence type="ECO:0000256" key="4">
    <source>
        <dbReference type="ARBA" id="ARBA00022705"/>
    </source>
</evidence>
<proteinExistence type="predicted"/>
<evidence type="ECO:0000313" key="9">
    <source>
        <dbReference type="Proteomes" id="UP000283269"/>
    </source>
</evidence>
<evidence type="ECO:0000313" key="8">
    <source>
        <dbReference type="EMBL" id="PPQ92859.1"/>
    </source>
</evidence>
<gene>
    <name evidence="8" type="ORF">CVT25_004347</name>
</gene>
<dbReference type="InterPro" id="IPR022312">
    <property type="entry name" value="DNA_pol_X"/>
</dbReference>
<dbReference type="InterPro" id="IPR029398">
    <property type="entry name" value="PolB_thumb"/>
</dbReference>
<dbReference type="Proteomes" id="UP000283269">
    <property type="component" value="Unassembled WGS sequence"/>
</dbReference>
<dbReference type="Gene3D" id="3.30.210.10">
    <property type="entry name" value="DNA polymerase, thumb domain"/>
    <property type="match status" value="1"/>
</dbReference>
<dbReference type="InterPro" id="IPR037160">
    <property type="entry name" value="DNA_Pol_thumb_sf"/>
</dbReference>
<evidence type="ECO:0000256" key="3">
    <source>
        <dbReference type="ARBA" id="ARBA00022695"/>
    </source>
</evidence>
<keyword evidence="3" id="KW-0548">Nucleotidyltransferase</keyword>
<dbReference type="AlphaFoldDB" id="A0A409XPZ3"/>
<feature type="region of interest" description="Disordered" evidence="5">
    <location>
        <begin position="119"/>
        <end position="138"/>
    </location>
</feature>
<evidence type="ECO:0008006" key="10">
    <source>
        <dbReference type="Google" id="ProtNLM"/>
    </source>
</evidence>
<sequence>MLRTRTIKEISALPGIGLATAKKLVEAGCTTPQDLKSLRFSSMLSAKQLAKIKYAGLLAPVQRQEAQDLLAFCCESLDPQYEVTLVGDYRRGIMTFPEIRIMVTHPDFVHLPLPPIPSLDENMPSTKRPRGKKRSDANPNLLHTAVIPILQQRGLIAETFSSNYRSWEGMIRLPGPQGEWGSRSDRMTAINNVEGLYRKMKIDIIPQKSRGASLICLTGDSDFEKDICYRARQRNMLFNEYGLWKWTSTPSEATPTSTFIPANTDPNDSQNHSHSFWSLLHSSTEEDIFKQLGMEPIDPTRRNFSYITPKQRKKRTAIPALN</sequence>
<name>A0A409XPZ3_PSICY</name>
<accession>A0A409XPZ3</accession>
<keyword evidence="1" id="KW-0237">DNA synthesis</keyword>